<dbReference type="AlphaFoldDB" id="A0A0F9SI92"/>
<accession>A0A0F9SI92</accession>
<organism evidence="1">
    <name type="scientific">marine sediment metagenome</name>
    <dbReference type="NCBI Taxonomy" id="412755"/>
    <lineage>
        <taxon>unclassified sequences</taxon>
        <taxon>metagenomes</taxon>
        <taxon>ecological metagenomes</taxon>
    </lineage>
</organism>
<gene>
    <name evidence="1" type="ORF">LCGC14_0848140</name>
</gene>
<proteinExistence type="predicted"/>
<evidence type="ECO:0000313" key="1">
    <source>
        <dbReference type="EMBL" id="KKN29058.1"/>
    </source>
</evidence>
<sequence length="183" mass="20443">YISMPTDYPYLAIIWRSHYVGRHVYDMVTNFKLVANGGAYVPMDIGTEDLLRQLMAKQPRLSYRIMDHLSNGATFYSYLSDSEDVRLGGEDNVDLTCGYRNWEHGSRTVWVYRAGSAEGSNMNIGATVSGYLPFAYYVVPLGDPKDPADWFQAPTFKKLSLELTGAVASGENAVCVVQARPYS</sequence>
<dbReference type="EMBL" id="LAZR01002514">
    <property type="protein sequence ID" value="KKN29058.1"/>
    <property type="molecule type" value="Genomic_DNA"/>
</dbReference>
<protein>
    <submittedName>
        <fullName evidence="1">Uncharacterized protein</fullName>
    </submittedName>
</protein>
<name>A0A0F9SI92_9ZZZZ</name>
<feature type="non-terminal residue" evidence="1">
    <location>
        <position position="1"/>
    </location>
</feature>
<comment type="caution">
    <text evidence="1">The sequence shown here is derived from an EMBL/GenBank/DDBJ whole genome shotgun (WGS) entry which is preliminary data.</text>
</comment>
<reference evidence="1" key="1">
    <citation type="journal article" date="2015" name="Nature">
        <title>Complex archaea that bridge the gap between prokaryotes and eukaryotes.</title>
        <authorList>
            <person name="Spang A."/>
            <person name="Saw J.H."/>
            <person name="Jorgensen S.L."/>
            <person name="Zaremba-Niedzwiedzka K."/>
            <person name="Martijn J."/>
            <person name="Lind A.E."/>
            <person name="van Eijk R."/>
            <person name="Schleper C."/>
            <person name="Guy L."/>
            <person name="Ettema T.J."/>
        </authorList>
    </citation>
    <scope>NUCLEOTIDE SEQUENCE</scope>
</reference>